<dbReference type="Proteomes" id="UP000316304">
    <property type="component" value="Unassembled WGS sequence"/>
</dbReference>
<protein>
    <recommendedName>
        <fullName evidence="2">Fe2OG dioxygenase domain-containing protein</fullName>
    </recommendedName>
</protein>
<sequence length="232" mass="25894">MSEPQNSAPVAEIGLIEDALPDAIFTRLAYAVRALGYERMKGNGSYTTTFWFPRDAEPTNVAEEAVVALLEQVDPGPQCIGMEWWLGRLGYGKELRLHFDQDLALKKKTDQSIHPILSSVLYLNSFPSSPTLILDQVLAPDGKSMIPEKAEFGKSVDAVPNHYVVFPGTLRHGVIPNPKAEQEAEELRLTLLVNYWQRRPLPPICTEYDGTIYATLKDVANERVKESGVNRI</sequence>
<dbReference type="OrthoDB" id="5502073at2"/>
<dbReference type="InterPro" id="IPR005123">
    <property type="entry name" value="Oxoglu/Fe-dep_dioxygenase_dom"/>
</dbReference>
<keyword evidence="1" id="KW-0408">Iron</keyword>
<organism evidence="3 4">
    <name type="scientific">Novipirellula galeiformis</name>
    <dbReference type="NCBI Taxonomy" id="2528004"/>
    <lineage>
        <taxon>Bacteria</taxon>
        <taxon>Pseudomonadati</taxon>
        <taxon>Planctomycetota</taxon>
        <taxon>Planctomycetia</taxon>
        <taxon>Pirellulales</taxon>
        <taxon>Pirellulaceae</taxon>
        <taxon>Novipirellula</taxon>
    </lineage>
</organism>
<dbReference type="GO" id="GO:0046872">
    <property type="term" value="F:metal ion binding"/>
    <property type="evidence" value="ECO:0007669"/>
    <property type="project" value="UniProtKB-KW"/>
</dbReference>
<dbReference type="PROSITE" id="PS51471">
    <property type="entry name" value="FE2OG_OXY"/>
    <property type="match status" value="1"/>
</dbReference>
<reference evidence="3 4" key="1">
    <citation type="submission" date="2019-02" db="EMBL/GenBank/DDBJ databases">
        <title>Deep-cultivation of Planctomycetes and their phenomic and genomic characterization uncovers novel biology.</title>
        <authorList>
            <person name="Wiegand S."/>
            <person name="Jogler M."/>
            <person name="Boedeker C."/>
            <person name="Pinto D."/>
            <person name="Vollmers J."/>
            <person name="Rivas-Marin E."/>
            <person name="Kohn T."/>
            <person name="Peeters S.H."/>
            <person name="Heuer A."/>
            <person name="Rast P."/>
            <person name="Oberbeckmann S."/>
            <person name="Bunk B."/>
            <person name="Jeske O."/>
            <person name="Meyerdierks A."/>
            <person name="Storesund J.E."/>
            <person name="Kallscheuer N."/>
            <person name="Luecker S."/>
            <person name="Lage O.M."/>
            <person name="Pohl T."/>
            <person name="Merkel B.J."/>
            <person name="Hornburger P."/>
            <person name="Mueller R.-W."/>
            <person name="Bruemmer F."/>
            <person name="Labrenz M."/>
            <person name="Spormann A.M."/>
            <person name="Op Den Camp H."/>
            <person name="Overmann J."/>
            <person name="Amann R."/>
            <person name="Jetten M.S.M."/>
            <person name="Mascher T."/>
            <person name="Medema M.H."/>
            <person name="Devos D.P."/>
            <person name="Kaster A.-K."/>
            <person name="Ovreas L."/>
            <person name="Rohde M."/>
            <person name="Galperin M.Y."/>
            <person name="Jogler C."/>
        </authorList>
    </citation>
    <scope>NUCLEOTIDE SEQUENCE [LARGE SCALE GENOMIC DNA]</scope>
    <source>
        <strain evidence="3 4">Pla52o</strain>
    </source>
</reference>
<comment type="caution">
    <text evidence="3">The sequence shown here is derived from an EMBL/GenBank/DDBJ whole genome shotgun (WGS) entry which is preliminary data.</text>
</comment>
<dbReference type="AlphaFoldDB" id="A0A5C6C773"/>
<keyword evidence="1" id="KW-0560">Oxidoreductase</keyword>
<name>A0A5C6C773_9BACT</name>
<keyword evidence="1" id="KW-0479">Metal-binding</keyword>
<evidence type="ECO:0000259" key="2">
    <source>
        <dbReference type="PROSITE" id="PS51471"/>
    </source>
</evidence>
<comment type="similarity">
    <text evidence="1">Belongs to the iron/ascorbate-dependent oxidoreductase family.</text>
</comment>
<keyword evidence="4" id="KW-1185">Reference proteome</keyword>
<dbReference type="RefSeq" id="WP_146596430.1">
    <property type="nucleotide sequence ID" value="NZ_SJPT01000008.1"/>
</dbReference>
<evidence type="ECO:0000256" key="1">
    <source>
        <dbReference type="RuleBase" id="RU003682"/>
    </source>
</evidence>
<evidence type="ECO:0000313" key="4">
    <source>
        <dbReference type="Proteomes" id="UP000316304"/>
    </source>
</evidence>
<dbReference type="EMBL" id="SJPT01000008">
    <property type="protein sequence ID" value="TWU20493.1"/>
    <property type="molecule type" value="Genomic_DNA"/>
</dbReference>
<dbReference type="GO" id="GO:0016491">
    <property type="term" value="F:oxidoreductase activity"/>
    <property type="evidence" value="ECO:0007669"/>
    <property type="project" value="UniProtKB-KW"/>
</dbReference>
<proteinExistence type="inferred from homology"/>
<accession>A0A5C6C773</accession>
<feature type="domain" description="Fe2OG dioxygenase" evidence="2">
    <location>
        <begin position="75"/>
        <end position="199"/>
    </location>
</feature>
<evidence type="ECO:0000313" key="3">
    <source>
        <dbReference type="EMBL" id="TWU20493.1"/>
    </source>
</evidence>
<gene>
    <name evidence="3" type="ORF">Pla52o_43710</name>
</gene>
<dbReference type="Gene3D" id="2.60.120.620">
    <property type="entry name" value="q2cbj1_9rhob like domain"/>
    <property type="match status" value="1"/>
</dbReference>